<evidence type="ECO:0000313" key="1">
    <source>
        <dbReference type="EMBL" id="KIK56401.1"/>
    </source>
</evidence>
<accession>A0A0D0BN57</accession>
<name>A0A0D0BN57_9AGAR</name>
<sequence>EAALRSLSEHNQALRTPVGVNSGFWLPPVRNIVSPQKPETVKLLFHGWLRIREIILTQLNGNPLQQSSKDWRCLLEVAGWRYSDVDVPTAMGKRHSYMCRLLSRLCKCSPESDSEDISLQPVVWEGTVLSTTEDFPLQFGQEILWELQELGFRNDLVTLDRHLDENGMTQVERRSLLNGCWEG</sequence>
<dbReference type="OrthoDB" id="2634326at2759"/>
<gene>
    <name evidence="1" type="ORF">GYMLUDRAFT_118697</name>
</gene>
<dbReference type="HOGENOM" id="CLU_129081_0_0_1"/>
<feature type="non-terminal residue" evidence="1">
    <location>
        <position position="1"/>
    </location>
</feature>
<reference evidence="1 2" key="1">
    <citation type="submission" date="2014-04" db="EMBL/GenBank/DDBJ databases">
        <title>Evolutionary Origins and Diversification of the Mycorrhizal Mutualists.</title>
        <authorList>
            <consortium name="DOE Joint Genome Institute"/>
            <consortium name="Mycorrhizal Genomics Consortium"/>
            <person name="Kohler A."/>
            <person name="Kuo A."/>
            <person name="Nagy L.G."/>
            <person name="Floudas D."/>
            <person name="Copeland A."/>
            <person name="Barry K.W."/>
            <person name="Cichocki N."/>
            <person name="Veneault-Fourrey C."/>
            <person name="LaButti K."/>
            <person name="Lindquist E.A."/>
            <person name="Lipzen A."/>
            <person name="Lundell T."/>
            <person name="Morin E."/>
            <person name="Murat C."/>
            <person name="Riley R."/>
            <person name="Ohm R."/>
            <person name="Sun H."/>
            <person name="Tunlid A."/>
            <person name="Henrissat B."/>
            <person name="Grigoriev I.V."/>
            <person name="Hibbett D.S."/>
            <person name="Martin F."/>
        </authorList>
    </citation>
    <scope>NUCLEOTIDE SEQUENCE [LARGE SCALE GENOMIC DNA]</scope>
    <source>
        <strain evidence="1 2">FD-317 M1</strain>
    </source>
</reference>
<dbReference type="EMBL" id="KN834798">
    <property type="protein sequence ID" value="KIK56401.1"/>
    <property type="molecule type" value="Genomic_DNA"/>
</dbReference>
<organism evidence="1 2">
    <name type="scientific">Collybiopsis luxurians FD-317 M1</name>
    <dbReference type="NCBI Taxonomy" id="944289"/>
    <lineage>
        <taxon>Eukaryota</taxon>
        <taxon>Fungi</taxon>
        <taxon>Dikarya</taxon>
        <taxon>Basidiomycota</taxon>
        <taxon>Agaricomycotina</taxon>
        <taxon>Agaricomycetes</taxon>
        <taxon>Agaricomycetidae</taxon>
        <taxon>Agaricales</taxon>
        <taxon>Marasmiineae</taxon>
        <taxon>Omphalotaceae</taxon>
        <taxon>Collybiopsis</taxon>
        <taxon>Collybiopsis luxurians</taxon>
    </lineage>
</organism>
<protein>
    <submittedName>
        <fullName evidence="1">Uncharacterized protein</fullName>
    </submittedName>
</protein>
<dbReference type="Proteomes" id="UP000053593">
    <property type="component" value="Unassembled WGS sequence"/>
</dbReference>
<feature type="non-terminal residue" evidence="1">
    <location>
        <position position="183"/>
    </location>
</feature>
<proteinExistence type="predicted"/>
<evidence type="ECO:0000313" key="2">
    <source>
        <dbReference type="Proteomes" id="UP000053593"/>
    </source>
</evidence>
<dbReference type="AlphaFoldDB" id="A0A0D0BN57"/>
<keyword evidence="2" id="KW-1185">Reference proteome</keyword>